<dbReference type="PANTHER" id="PTHR43344:SF2">
    <property type="entry name" value="PHOSPHOSERINE PHOSPHATASE"/>
    <property type="match status" value="1"/>
</dbReference>
<comment type="pathway">
    <text evidence="2">Amino-acid biosynthesis; L-serine biosynthesis; L-serine from 3-phospho-D-glycerate: step 3/3.</text>
</comment>
<gene>
    <name evidence="16" type="primary">LOC465383</name>
</gene>
<sequence>MISHSELRKLFYSADAVCFDVDSTVISEEGIGELAKICGVEDAVSEMTWRAMGGAVSFKVALTEHLAPIQPSREQVQRLIAEHPPHLTPSISKRSRCSSRLQERNVQVFLISGGFRSIVEHVASKLNIPATNVFASRLKFYFNGKMSGVRDHPGQRGEAPTLLKKKKKKKKIGKLDAFIGFGGNVIRQQVKDNAKWYITDFVELLGEPKE</sequence>
<evidence type="ECO:0000256" key="2">
    <source>
        <dbReference type="ARBA" id="ARBA00005135"/>
    </source>
</evidence>
<evidence type="ECO:0000313" key="17">
    <source>
        <dbReference type="Proteomes" id="UP000002277"/>
    </source>
</evidence>
<evidence type="ECO:0000256" key="4">
    <source>
        <dbReference type="ARBA" id="ARBA00012640"/>
    </source>
</evidence>
<dbReference type="InterPro" id="IPR023214">
    <property type="entry name" value="HAD_sf"/>
</dbReference>
<evidence type="ECO:0000256" key="7">
    <source>
        <dbReference type="ARBA" id="ARBA00022723"/>
    </source>
</evidence>
<proteinExistence type="inferred from homology"/>
<keyword evidence="7" id="KW-0479">Metal-binding</keyword>
<keyword evidence="6" id="KW-0028">Amino-acid biosynthesis</keyword>
<evidence type="ECO:0000256" key="5">
    <source>
        <dbReference type="ARBA" id="ARBA00015196"/>
    </source>
</evidence>
<feature type="active site" description="Nucleophile" evidence="15">
    <location>
        <position position="20"/>
    </location>
</feature>
<reference evidence="16" key="2">
    <citation type="submission" date="2025-08" db="UniProtKB">
        <authorList>
            <consortium name="Ensembl"/>
        </authorList>
    </citation>
    <scope>IDENTIFICATION</scope>
</reference>
<evidence type="ECO:0000256" key="11">
    <source>
        <dbReference type="ARBA" id="ARBA00031693"/>
    </source>
</evidence>
<dbReference type="AlphaFoldDB" id="A0A2I3RN08"/>
<dbReference type="EMBL" id="AC183271">
    <property type="status" value="NOT_ANNOTATED_CDS"/>
    <property type="molecule type" value="Genomic_DNA"/>
</dbReference>
<evidence type="ECO:0000256" key="3">
    <source>
        <dbReference type="ARBA" id="ARBA00009184"/>
    </source>
</evidence>
<protein>
    <recommendedName>
        <fullName evidence="5">Phosphoserine phosphatase</fullName>
        <ecNumber evidence="4">3.1.3.3</ecNumber>
    </recommendedName>
    <alternativeName>
        <fullName evidence="11">O-phosphoserine phosphohydrolase</fullName>
    </alternativeName>
</protein>
<comment type="cofactor">
    <cofactor evidence="1">
        <name>Mg(2+)</name>
        <dbReference type="ChEBI" id="CHEBI:18420"/>
    </cofactor>
</comment>
<evidence type="ECO:0000256" key="13">
    <source>
        <dbReference type="ARBA" id="ARBA00047405"/>
    </source>
</evidence>
<name>A0A2I3RN08_PANTR</name>
<keyword evidence="8" id="KW-0378">Hydrolase</keyword>
<organism evidence="16 17">
    <name type="scientific">Pan troglodytes</name>
    <name type="common">Chimpanzee</name>
    <dbReference type="NCBI Taxonomy" id="9598"/>
    <lineage>
        <taxon>Eukaryota</taxon>
        <taxon>Metazoa</taxon>
        <taxon>Chordata</taxon>
        <taxon>Craniata</taxon>
        <taxon>Vertebrata</taxon>
        <taxon>Euteleostomi</taxon>
        <taxon>Mammalia</taxon>
        <taxon>Eutheria</taxon>
        <taxon>Euarchontoglires</taxon>
        <taxon>Primates</taxon>
        <taxon>Haplorrhini</taxon>
        <taxon>Catarrhini</taxon>
        <taxon>Hominidae</taxon>
        <taxon>Pan</taxon>
    </lineage>
</organism>
<feature type="active site" description="Proton donor" evidence="15">
    <location>
        <position position="22"/>
    </location>
</feature>
<dbReference type="FunFam" id="3.40.50.1000:FF:000114">
    <property type="entry name" value="Phosphoserine phosphatase, chloroplastic"/>
    <property type="match status" value="1"/>
</dbReference>
<evidence type="ECO:0000256" key="6">
    <source>
        <dbReference type="ARBA" id="ARBA00022605"/>
    </source>
</evidence>
<comment type="similarity">
    <text evidence="3">Belongs to the HAD-like hydrolase superfamily. SerB family.</text>
</comment>
<evidence type="ECO:0000256" key="14">
    <source>
        <dbReference type="ARBA" id="ARBA00049173"/>
    </source>
</evidence>
<dbReference type="Bgee" id="ENSPTRG00000052525">
    <property type="expression patterns" value="Expressed in dorsolateral prefrontal cortex and 21 other cell types or tissues"/>
</dbReference>
<dbReference type="InterPro" id="IPR004469">
    <property type="entry name" value="PSP"/>
</dbReference>
<dbReference type="InterPro" id="IPR050582">
    <property type="entry name" value="HAD-like_SerB"/>
</dbReference>
<dbReference type="PANTHER" id="PTHR43344">
    <property type="entry name" value="PHOSPHOSERINE PHOSPHATASE"/>
    <property type="match status" value="1"/>
</dbReference>
<evidence type="ECO:0000256" key="12">
    <source>
        <dbReference type="ARBA" id="ARBA00045329"/>
    </source>
</evidence>
<dbReference type="InParanoid" id="A0A2I3RN08"/>
<dbReference type="EC" id="3.1.3.3" evidence="4"/>
<dbReference type="GeneTree" id="ENSGT00390000003115"/>
<reference evidence="16 17" key="1">
    <citation type="journal article" date="2005" name="Nature">
        <title>Initial sequence of the chimpanzee genome and comparison with the human genome.</title>
        <authorList>
            <consortium name="Chimpanzee sequencing and analysis consortium"/>
        </authorList>
    </citation>
    <scope>NUCLEOTIDE SEQUENCE [LARGE SCALE GENOMIC DNA]</scope>
</reference>
<dbReference type="Proteomes" id="UP000002277">
    <property type="component" value="Chromosome 7"/>
</dbReference>
<evidence type="ECO:0000256" key="9">
    <source>
        <dbReference type="ARBA" id="ARBA00022842"/>
    </source>
</evidence>
<comment type="function">
    <text evidence="12">Catalyzes the last irreversible step in the biosynthesis of L-serine from carbohydrates, the dephosphorylation of O-phospho-L-serine to L-serine. L-serine can then be used in protein synthesis, to produce other amino acids, in nucleotide metabolism or in glutathione synthesis, or can be racemized to D-serine, a neuromodulator. May also act on O-phospho-D-serine.</text>
</comment>
<dbReference type="Pfam" id="PF00702">
    <property type="entry name" value="Hydrolase"/>
    <property type="match status" value="1"/>
</dbReference>
<evidence type="ECO:0000313" key="16">
    <source>
        <dbReference type="Ensembl" id="ENSPTRP00000066047.1"/>
    </source>
</evidence>
<dbReference type="SUPFAM" id="SSF56784">
    <property type="entry name" value="HAD-like"/>
    <property type="match status" value="1"/>
</dbReference>
<evidence type="ECO:0000256" key="1">
    <source>
        <dbReference type="ARBA" id="ARBA00001946"/>
    </source>
</evidence>
<keyword evidence="10" id="KW-0718">Serine biosynthesis</keyword>
<dbReference type="OMA" id="KTWRNAD"/>
<dbReference type="GO" id="GO:0006564">
    <property type="term" value="P:L-serine biosynthetic process"/>
    <property type="evidence" value="ECO:0000318"/>
    <property type="project" value="GO_Central"/>
</dbReference>
<dbReference type="GO" id="GO:0036424">
    <property type="term" value="F:L-phosphoserine phosphatase activity"/>
    <property type="evidence" value="ECO:0000318"/>
    <property type="project" value="GO_Central"/>
</dbReference>
<dbReference type="Gene3D" id="1.10.150.210">
    <property type="entry name" value="Phosphoserine phosphatase, domain 2"/>
    <property type="match status" value="1"/>
</dbReference>
<keyword evidence="9" id="KW-0460">Magnesium</keyword>
<dbReference type="Gene3D" id="3.40.50.1000">
    <property type="entry name" value="HAD superfamily/HAD-like"/>
    <property type="match status" value="1"/>
</dbReference>
<accession>A0A2I3RN08</accession>
<dbReference type="InterPro" id="IPR036412">
    <property type="entry name" value="HAD-like_sf"/>
</dbReference>
<dbReference type="GO" id="GO:0005737">
    <property type="term" value="C:cytoplasm"/>
    <property type="evidence" value="ECO:0000318"/>
    <property type="project" value="GO_Central"/>
</dbReference>
<dbReference type="UniPathway" id="UPA00135">
    <property type="reaction ID" value="UER00198"/>
</dbReference>
<comment type="catalytic activity">
    <reaction evidence="13">
        <text>O-phospho-D-serine + H2O = D-serine + phosphate</text>
        <dbReference type="Rhea" id="RHEA:24873"/>
        <dbReference type="ChEBI" id="CHEBI:15377"/>
        <dbReference type="ChEBI" id="CHEBI:35247"/>
        <dbReference type="ChEBI" id="CHEBI:43474"/>
        <dbReference type="ChEBI" id="CHEBI:58680"/>
        <dbReference type="EC" id="3.1.3.3"/>
    </reaction>
    <physiologicalReaction direction="left-to-right" evidence="13">
        <dbReference type="Rhea" id="RHEA:24874"/>
    </physiologicalReaction>
</comment>
<dbReference type="NCBIfam" id="TIGR01488">
    <property type="entry name" value="HAD-SF-IB"/>
    <property type="match status" value="1"/>
</dbReference>
<evidence type="ECO:0000256" key="10">
    <source>
        <dbReference type="ARBA" id="ARBA00023299"/>
    </source>
</evidence>
<evidence type="ECO:0000256" key="15">
    <source>
        <dbReference type="PIRSR" id="PIRSR604469-1"/>
    </source>
</evidence>
<keyword evidence="17" id="KW-1185">Reference proteome</keyword>
<evidence type="ECO:0000256" key="8">
    <source>
        <dbReference type="ARBA" id="ARBA00022801"/>
    </source>
</evidence>
<comment type="catalytic activity">
    <reaction evidence="14">
        <text>O-phospho-L-serine + H2O = L-serine + phosphate</text>
        <dbReference type="Rhea" id="RHEA:21208"/>
        <dbReference type="ChEBI" id="CHEBI:15377"/>
        <dbReference type="ChEBI" id="CHEBI:33384"/>
        <dbReference type="ChEBI" id="CHEBI:43474"/>
        <dbReference type="ChEBI" id="CHEBI:57524"/>
        <dbReference type="EC" id="3.1.3.3"/>
    </reaction>
    <physiologicalReaction direction="left-to-right" evidence="14">
        <dbReference type="Rhea" id="RHEA:21209"/>
    </physiologicalReaction>
</comment>
<dbReference type="Ensembl" id="ENSPTRT00000099806.1">
    <property type="protein sequence ID" value="ENSPTRP00000066047.1"/>
    <property type="gene ID" value="ENSPTRG00000052525.1"/>
</dbReference>
<reference evidence="16" key="3">
    <citation type="submission" date="2025-09" db="UniProtKB">
        <authorList>
            <consortium name="Ensembl"/>
        </authorList>
    </citation>
    <scope>IDENTIFICATION</scope>
</reference>
<dbReference type="NCBIfam" id="TIGR00338">
    <property type="entry name" value="serB"/>
    <property type="match status" value="1"/>
</dbReference>
<dbReference type="GO" id="GO:0000287">
    <property type="term" value="F:magnesium ion binding"/>
    <property type="evidence" value="ECO:0000318"/>
    <property type="project" value="GO_Central"/>
</dbReference>